<evidence type="ECO:0000256" key="1">
    <source>
        <dbReference type="ARBA" id="ARBA00004141"/>
    </source>
</evidence>
<evidence type="ECO:0000256" key="2">
    <source>
        <dbReference type="ARBA" id="ARBA00022692"/>
    </source>
</evidence>
<dbReference type="EMBL" id="NHTK01006135">
    <property type="protein sequence ID" value="PPQ62916.1"/>
    <property type="molecule type" value="Genomic_DNA"/>
</dbReference>
<dbReference type="STRING" id="181874.A0A409V8L4"/>
<protein>
    <recommendedName>
        <fullName evidence="8">MARVEL domain-containing protein</fullName>
    </recommendedName>
</protein>
<organism evidence="6 7">
    <name type="scientific">Panaeolus cyanescens</name>
    <dbReference type="NCBI Taxonomy" id="181874"/>
    <lineage>
        <taxon>Eukaryota</taxon>
        <taxon>Fungi</taxon>
        <taxon>Dikarya</taxon>
        <taxon>Basidiomycota</taxon>
        <taxon>Agaricomycotina</taxon>
        <taxon>Agaricomycetes</taxon>
        <taxon>Agaricomycetidae</taxon>
        <taxon>Agaricales</taxon>
        <taxon>Agaricineae</taxon>
        <taxon>Galeropsidaceae</taxon>
        <taxon>Panaeolus</taxon>
    </lineage>
</organism>
<dbReference type="Pfam" id="PF00335">
    <property type="entry name" value="Tetraspanin"/>
    <property type="match status" value="1"/>
</dbReference>
<evidence type="ECO:0000256" key="4">
    <source>
        <dbReference type="ARBA" id="ARBA00023136"/>
    </source>
</evidence>
<evidence type="ECO:0000313" key="6">
    <source>
        <dbReference type="EMBL" id="PPQ62916.1"/>
    </source>
</evidence>
<dbReference type="AlphaFoldDB" id="A0A409V8L4"/>
<comment type="subcellular location">
    <subcellularLocation>
        <location evidence="1">Membrane</location>
        <topology evidence="1">Multi-pass membrane protein</topology>
    </subcellularLocation>
</comment>
<accession>A0A409V8L4</accession>
<feature type="transmembrane region" description="Helical" evidence="5">
    <location>
        <begin position="89"/>
        <end position="109"/>
    </location>
</feature>
<evidence type="ECO:0000313" key="7">
    <source>
        <dbReference type="Proteomes" id="UP000284842"/>
    </source>
</evidence>
<reference evidence="6 7" key="1">
    <citation type="journal article" date="2018" name="Evol. Lett.">
        <title>Horizontal gene cluster transfer increased hallucinogenic mushroom diversity.</title>
        <authorList>
            <person name="Reynolds H.T."/>
            <person name="Vijayakumar V."/>
            <person name="Gluck-Thaler E."/>
            <person name="Korotkin H.B."/>
            <person name="Matheny P.B."/>
            <person name="Slot J.C."/>
        </authorList>
    </citation>
    <scope>NUCLEOTIDE SEQUENCE [LARGE SCALE GENOMIC DNA]</scope>
    <source>
        <strain evidence="6 7">2629</strain>
    </source>
</reference>
<evidence type="ECO:0000256" key="5">
    <source>
        <dbReference type="SAM" id="Phobius"/>
    </source>
</evidence>
<feature type="transmembrane region" description="Helical" evidence="5">
    <location>
        <begin position="57"/>
        <end position="80"/>
    </location>
</feature>
<keyword evidence="4 5" id="KW-0472">Membrane</keyword>
<proteinExistence type="predicted"/>
<name>A0A409V8L4_9AGAR</name>
<feature type="transmembrane region" description="Helical" evidence="5">
    <location>
        <begin position="12"/>
        <end position="37"/>
    </location>
</feature>
<dbReference type="OrthoDB" id="7862095at2759"/>
<feature type="transmembrane region" description="Helical" evidence="5">
    <location>
        <begin position="149"/>
        <end position="169"/>
    </location>
</feature>
<comment type="caution">
    <text evidence="6">The sequence shown here is derived from an EMBL/GenBank/DDBJ whole genome shotgun (WGS) entry which is preliminary data.</text>
</comment>
<keyword evidence="3 5" id="KW-1133">Transmembrane helix</keyword>
<keyword evidence="2 5" id="KW-0812">Transmembrane</keyword>
<evidence type="ECO:0008006" key="8">
    <source>
        <dbReference type="Google" id="ProtNLM"/>
    </source>
</evidence>
<sequence>MAPKFLCCLPLRLGVAVISFLQFIFCGGTAGLLWWALWSNQEHNDWSTVTKNMKLTVIIVASIYTFATLVSLLGFLGALFRKNGMVKTFYILLCVVFGAQVGSSIWYLVTFYRNRSQTLNDCLGDKPNDSDRIALCQSMDAFRRVPQGVLIASVVVPILVQAYACYVVHQYSNRLTQQKAEKARQSAVFNQARPTYQPVPVAQDHESYPLTQPTGAYPYTDAAHSFGHNKA</sequence>
<gene>
    <name evidence="6" type="ORF">CVT24_006156</name>
</gene>
<dbReference type="GO" id="GO:0016020">
    <property type="term" value="C:membrane"/>
    <property type="evidence" value="ECO:0007669"/>
    <property type="project" value="UniProtKB-SubCell"/>
</dbReference>
<dbReference type="InParanoid" id="A0A409V8L4"/>
<dbReference type="InterPro" id="IPR018499">
    <property type="entry name" value="Tetraspanin/Peripherin"/>
</dbReference>
<dbReference type="Proteomes" id="UP000284842">
    <property type="component" value="Unassembled WGS sequence"/>
</dbReference>
<keyword evidence="7" id="KW-1185">Reference proteome</keyword>
<evidence type="ECO:0000256" key="3">
    <source>
        <dbReference type="ARBA" id="ARBA00022989"/>
    </source>
</evidence>